<accession>X1G5C4</accession>
<dbReference type="AlphaFoldDB" id="X1G5C4"/>
<comment type="caution">
    <text evidence="3">The sequence shown here is derived from an EMBL/GenBank/DDBJ whole genome shotgun (WGS) entry which is preliminary data.</text>
</comment>
<name>X1G5C4_9ZZZZ</name>
<keyword evidence="1" id="KW-0812">Transmembrane</keyword>
<dbReference type="PANTHER" id="PTHR42852:SF13">
    <property type="entry name" value="PROTEIN DIPZ"/>
    <property type="match status" value="1"/>
</dbReference>
<keyword evidence="1" id="KW-1133">Transmembrane helix</keyword>
<dbReference type="Gene3D" id="3.40.30.10">
    <property type="entry name" value="Glutaredoxin"/>
    <property type="match status" value="1"/>
</dbReference>
<sequence length="166" mass="17727">MEPEKLAVVGVTLVVVVVGMIVGVSFLTFPSDNGGGHNQLTRTTEDTDLLELALEVPDNWTFEMSDGTTVILSDLQGQVVLIDLMATWCTTCATQNGYLETVNDGLAGVGVIISLTADTSETVSMIDDYKTSKDLPWAHGVDDGLFLNYFSVSSIPSMVLIDGDGF</sequence>
<dbReference type="InterPro" id="IPR013766">
    <property type="entry name" value="Thioredoxin_domain"/>
</dbReference>
<dbReference type="Pfam" id="PF08534">
    <property type="entry name" value="Redoxin"/>
    <property type="match status" value="1"/>
</dbReference>
<organism evidence="3">
    <name type="scientific">marine sediment metagenome</name>
    <dbReference type="NCBI Taxonomy" id="412755"/>
    <lineage>
        <taxon>unclassified sequences</taxon>
        <taxon>metagenomes</taxon>
        <taxon>ecological metagenomes</taxon>
    </lineage>
</organism>
<evidence type="ECO:0000313" key="3">
    <source>
        <dbReference type="EMBL" id="GAH36764.1"/>
    </source>
</evidence>
<feature type="domain" description="Thioredoxin" evidence="2">
    <location>
        <begin position="50"/>
        <end position="166"/>
    </location>
</feature>
<dbReference type="GO" id="GO:0016491">
    <property type="term" value="F:oxidoreductase activity"/>
    <property type="evidence" value="ECO:0007669"/>
    <property type="project" value="InterPro"/>
</dbReference>
<dbReference type="PANTHER" id="PTHR42852">
    <property type="entry name" value="THIOL:DISULFIDE INTERCHANGE PROTEIN DSBE"/>
    <property type="match status" value="1"/>
</dbReference>
<dbReference type="CDD" id="cd02966">
    <property type="entry name" value="TlpA_like_family"/>
    <property type="match status" value="1"/>
</dbReference>
<evidence type="ECO:0000259" key="2">
    <source>
        <dbReference type="PROSITE" id="PS51352"/>
    </source>
</evidence>
<feature type="non-terminal residue" evidence="3">
    <location>
        <position position="166"/>
    </location>
</feature>
<dbReference type="PROSITE" id="PS51352">
    <property type="entry name" value="THIOREDOXIN_2"/>
    <property type="match status" value="1"/>
</dbReference>
<evidence type="ECO:0000256" key="1">
    <source>
        <dbReference type="SAM" id="Phobius"/>
    </source>
</evidence>
<dbReference type="InterPro" id="IPR036249">
    <property type="entry name" value="Thioredoxin-like_sf"/>
</dbReference>
<feature type="transmembrane region" description="Helical" evidence="1">
    <location>
        <begin position="6"/>
        <end position="29"/>
    </location>
</feature>
<keyword evidence="1" id="KW-0472">Membrane</keyword>
<dbReference type="InterPro" id="IPR013740">
    <property type="entry name" value="Redoxin"/>
</dbReference>
<gene>
    <name evidence="3" type="ORF">S03H2_24257</name>
</gene>
<reference evidence="3" key="1">
    <citation type="journal article" date="2014" name="Front. Microbiol.">
        <title>High frequency of phylogenetically diverse reductive dehalogenase-homologous genes in deep subseafloor sedimentary metagenomes.</title>
        <authorList>
            <person name="Kawai M."/>
            <person name="Futagami T."/>
            <person name="Toyoda A."/>
            <person name="Takaki Y."/>
            <person name="Nishi S."/>
            <person name="Hori S."/>
            <person name="Arai W."/>
            <person name="Tsubouchi T."/>
            <person name="Morono Y."/>
            <person name="Uchiyama I."/>
            <person name="Ito T."/>
            <person name="Fujiyama A."/>
            <person name="Inagaki F."/>
            <person name="Takami H."/>
        </authorList>
    </citation>
    <scope>NUCLEOTIDE SEQUENCE</scope>
    <source>
        <strain evidence="3">Expedition CK06-06</strain>
    </source>
</reference>
<dbReference type="SUPFAM" id="SSF52833">
    <property type="entry name" value="Thioredoxin-like"/>
    <property type="match status" value="1"/>
</dbReference>
<dbReference type="EMBL" id="BARU01013432">
    <property type="protein sequence ID" value="GAH36764.1"/>
    <property type="molecule type" value="Genomic_DNA"/>
</dbReference>
<protein>
    <recommendedName>
        <fullName evidence="2">Thioredoxin domain-containing protein</fullName>
    </recommendedName>
</protein>
<proteinExistence type="predicted"/>
<dbReference type="InterPro" id="IPR050553">
    <property type="entry name" value="Thioredoxin_ResA/DsbE_sf"/>
</dbReference>